<dbReference type="InterPro" id="IPR004570">
    <property type="entry name" value="Phosphatidylglycerol_P_synth"/>
</dbReference>
<keyword evidence="8 17" id="KW-0808">Transferase</keyword>
<reference evidence="19 20" key="1">
    <citation type="submission" date="2016-10" db="EMBL/GenBank/DDBJ databases">
        <authorList>
            <person name="de Groot N.N."/>
        </authorList>
    </citation>
    <scope>NUCLEOTIDE SEQUENCE [LARGE SCALE GENOMIC DNA]</scope>
    <source>
        <strain evidence="19 20">DSM 17890</strain>
    </source>
</reference>
<dbReference type="InterPro" id="IPR043130">
    <property type="entry name" value="CDP-OH_PTrfase_TM_dom"/>
</dbReference>
<dbReference type="NCBIfam" id="TIGR00560">
    <property type="entry name" value="pgsA"/>
    <property type="match status" value="1"/>
</dbReference>
<feature type="transmembrane region" description="Helical" evidence="18">
    <location>
        <begin position="6"/>
        <end position="27"/>
    </location>
</feature>
<evidence type="ECO:0000256" key="15">
    <source>
        <dbReference type="ARBA" id="ARBA00048586"/>
    </source>
</evidence>
<keyword evidence="12 18" id="KW-0472">Membrane</keyword>
<evidence type="ECO:0000256" key="1">
    <source>
        <dbReference type="ARBA" id="ARBA00004141"/>
    </source>
</evidence>
<comment type="pathway">
    <text evidence="2">Phospholipid metabolism; phosphatidylglycerol biosynthesis; phosphatidylglycerol from CDP-diacylglycerol: step 1/2.</text>
</comment>
<evidence type="ECO:0000313" key="19">
    <source>
        <dbReference type="EMBL" id="SDX01323.1"/>
    </source>
</evidence>
<dbReference type="Gene3D" id="1.20.120.1760">
    <property type="match status" value="1"/>
</dbReference>
<dbReference type="InterPro" id="IPR048254">
    <property type="entry name" value="CDP_ALCOHOL_P_TRANSF_CS"/>
</dbReference>
<dbReference type="AlphaFoldDB" id="A0A1H2Y7Y8"/>
<name>A0A1H2Y7Y8_9RHOB</name>
<evidence type="ECO:0000313" key="20">
    <source>
        <dbReference type="Proteomes" id="UP000199118"/>
    </source>
</evidence>
<dbReference type="EMBL" id="FNMZ01000003">
    <property type="protein sequence ID" value="SDX01323.1"/>
    <property type="molecule type" value="Genomic_DNA"/>
</dbReference>
<evidence type="ECO:0000256" key="16">
    <source>
        <dbReference type="NCBIfam" id="TIGR00560"/>
    </source>
</evidence>
<evidence type="ECO:0000256" key="6">
    <source>
        <dbReference type="ARBA" id="ARBA00014944"/>
    </source>
</evidence>
<evidence type="ECO:0000256" key="13">
    <source>
        <dbReference type="ARBA" id="ARBA00023209"/>
    </source>
</evidence>
<dbReference type="RefSeq" id="WP_092681144.1">
    <property type="nucleotide sequence ID" value="NZ_FNMZ01000003.1"/>
</dbReference>
<keyword evidence="20" id="KW-1185">Reference proteome</keyword>
<keyword evidence="10 18" id="KW-1133">Transmembrane helix</keyword>
<comment type="subcellular location">
    <subcellularLocation>
        <location evidence="1">Membrane</location>
        <topology evidence="1">Multi-pass membrane protein</topology>
    </subcellularLocation>
</comment>
<dbReference type="GO" id="GO:0046474">
    <property type="term" value="P:glycerophospholipid biosynthetic process"/>
    <property type="evidence" value="ECO:0007669"/>
    <property type="project" value="TreeGrafter"/>
</dbReference>
<evidence type="ECO:0000256" key="7">
    <source>
        <dbReference type="ARBA" id="ARBA00022516"/>
    </source>
</evidence>
<proteinExistence type="inferred from homology"/>
<keyword evidence="9 18" id="KW-0812">Transmembrane</keyword>
<keyword evidence="7" id="KW-0444">Lipid biosynthesis</keyword>
<dbReference type="PROSITE" id="PS00379">
    <property type="entry name" value="CDP_ALCOHOL_P_TRANSF"/>
    <property type="match status" value="1"/>
</dbReference>
<accession>A0A1H2Y7Y8</accession>
<evidence type="ECO:0000256" key="9">
    <source>
        <dbReference type="ARBA" id="ARBA00022692"/>
    </source>
</evidence>
<dbReference type="PANTHER" id="PTHR14269">
    <property type="entry name" value="CDP-DIACYLGLYCEROL--GLYCEROL-3-PHOSPHATE 3-PHOSPHATIDYLTRANSFERASE-RELATED"/>
    <property type="match status" value="1"/>
</dbReference>
<keyword evidence="11" id="KW-0443">Lipid metabolism</keyword>
<keyword evidence="13" id="KW-0594">Phospholipid biosynthesis</keyword>
<gene>
    <name evidence="19" type="ORF">SAMN05444336_10340</name>
</gene>
<feature type="transmembrane region" description="Helical" evidence="18">
    <location>
        <begin position="160"/>
        <end position="181"/>
    </location>
</feature>
<evidence type="ECO:0000256" key="11">
    <source>
        <dbReference type="ARBA" id="ARBA00023098"/>
    </source>
</evidence>
<dbReference type="GO" id="GO:0008444">
    <property type="term" value="F:CDP-diacylglycerol-glycerol-3-phosphate 3-phosphatidyltransferase activity"/>
    <property type="evidence" value="ECO:0007669"/>
    <property type="project" value="UniProtKB-UniRule"/>
</dbReference>
<keyword evidence="14" id="KW-1208">Phospholipid metabolism</keyword>
<evidence type="ECO:0000256" key="3">
    <source>
        <dbReference type="ARBA" id="ARBA00005189"/>
    </source>
</evidence>
<protein>
    <recommendedName>
        <fullName evidence="6 16">CDP-diacylglycerol--glycerol-3-phosphate 3-phosphatidyltransferase</fullName>
        <ecNumber evidence="5 16">2.7.8.5</ecNumber>
    </recommendedName>
</protein>
<evidence type="ECO:0000256" key="5">
    <source>
        <dbReference type="ARBA" id="ARBA00013170"/>
    </source>
</evidence>
<evidence type="ECO:0000256" key="10">
    <source>
        <dbReference type="ARBA" id="ARBA00022989"/>
    </source>
</evidence>
<dbReference type="OrthoDB" id="9796672at2"/>
<evidence type="ECO:0000256" key="12">
    <source>
        <dbReference type="ARBA" id="ARBA00023136"/>
    </source>
</evidence>
<comment type="similarity">
    <text evidence="4 17">Belongs to the CDP-alcohol phosphatidyltransferase class-I family.</text>
</comment>
<dbReference type="InterPro" id="IPR050324">
    <property type="entry name" value="CDP-alcohol_PTase-I"/>
</dbReference>
<dbReference type="Pfam" id="PF01066">
    <property type="entry name" value="CDP-OH_P_transf"/>
    <property type="match status" value="1"/>
</dbReference>
<comment type="catalytic activity">
    <reaction evidence="15">
        <text>a CDP-1,2-diacyl-sn-glycerol + sn-glycerol 3-phosphate = a 1,2-diacyl-sn-glycero-3-phospho-(1'-sn-glycero-3'-phosphate) + CMP + H(+)</text>
        <dbReference type="Rhea" id="RHEA:12593"/>
        <dbReference type="ChEBI" id="CHEBI:15378"/>
        <dbReference type="ChEBI" id="CHEBI:57597"/>
        <dbReference type="ChEBI" id="CHEBI:58332"/>
        <dbReference type="ChEBI" id="CHEBI:60110"/>
        <dbReference type="ChEBI" id="CHEBI:60377"/>
        <dbReference type="EC" id="2.7.8.5"/>
    </reaction>
</comment>
<dbReference type="STRING" id="356660.SAMN05444336_10340"/>
<dbReference type="InterPro" id="IPR000462">
    <property type="entry name" value="CDP-OH_P_trans"/>
</dbReference>
<comment type="pathway">
    <text evidence="3">Lipid metabolism.</text>
</comment>
<dbReference type="GO" id="GO:0016020">
    <property type="term" value="C:membrane"/>
    <property type="evidence" value="ECO:0007669"/>
    <property type="project" value="UniProtKB-SubCell"/>
</dbReference>
<organism evidence="19 20">
    <name type="scientific">Albimonas donghaensis</name>
    <dbReference type="NCBI Taxonomy" id="356660"/>
    <lineage>
        <taxon>Bacteria</taxon>
        <taxon>Pseudomonadati</taxon>
        <taxon>Pseudomonadota</taxon>
        <taxon>Alphaproteobacteria</taxon>
        <taxon>Rhodobacterales</taxon>
        <taxon>Paracoccaceae</taxon>
        <taxon>Albimonas</taxon>
    </lineage>
</organism>
<evidence type="ECO:0000256" key="18">
    <source>
        <dbReference type="SAM" id="Phobius"/>
    </source>
</evidence>
<evidence type="ECO:0000256" key="17">
    <source>
        <dbReference type="RuleBase" id="RU003750"/>
    </source>
</evidence>
<evidence type="ECO:0000256" key="4">
    <source>
        <dbReference type="ARBA" id="ARBA00010441"/>
    </source>
</evidence>
<evidence type="ECO:0000256" key="2">
    <source>
        <dbReference type="ARBA" id="ARBA00005042"/>
    </source>
</evidence>
<dbReference type="PANTHER" id="PTHR14269:SF62">
    <property type="entry name" value="CDP-DIACYLGLYCEROL--GLYCEROL-3-PHOSPHATE 3-PHOSPHATIDYLTRANSFERASE 1, CHLOROPLASTIC"/>
    <property type="match status" value="1"/>
</dbReference>
<dbReference type="Proteomes" id="UP000199118">
    <property type="component" value="Unassembled WGS sequence"/>
</dbReference>
<dbReference type="PIRSF" id="PIRSF000847">
    <property type="entry name" value="Phos_ph_gly_syn"/>
    <property type="match status" value="1"/>
</dbReference>
<feature type="transmembrane region" description="Helical" evidence="18">
    <location>
        <begin position="34"/>
        <end position="54"/>
    </location>
</feature>
<evidence type="ECO:0000256" key="8">
    <source>
        <dbReference type="ARBA" id="ARBA00022679"/>
    </source>
</evidence>
<sequence>MPLTIPNLLTVFRLLAAPAVALVFVALPRPAADLWALGLFLGASFTDFLDGWLARRFNQQTEFGRMLDPIADKAMVMTALAVVMMLAGPDPWMIPPAAAIFLRETAVSGLREHLAGRVSIPVTKLAKWKTTVQMAAIGVLMGGFWAGAGGWPAAAGPLEAAGIALLWLAGALTLITGWDYFRRGLASHAMTGER</sequence>
<dbReference type="EC" id="2.7.8.5" evidence="5 16"/>
<feature type="transmembrane region" description="Helical" evidence="18">
    <location>
        <begin position="134"/>
        <end position="154"/>
    </location>
</feature>
<evidence type="ECO:0000256" key="14">
    <source>
        <dbReference type="ARBA" id="ARBA00023264"/>
    </source>
</evidence>